<dbReference type="Proteomes" id="UP000594638">
    <property type="component" value="Unassembled WGS sequence"/>
</dbReference>
<proteinExistence type="predicted"/>
<sequence>MAEVVSMDEIHATAARLNIDLSSLELDSIRLPPGEDFGVISDDEDLKGEDPLEFEEGFGNIVVVDNLPVVPKEKFEKLEG</sequence>
<evidence type="ECO:0000313" key="2">
    <source>
        <dbReference type="Proteomes" id="UP000594638"/>
    </source>
</evidence>
<gene>
    <name evidence="1" type="ORF">OLEA9_A106176</name>
</gene>
<name>A0A8S0Q5N0_OLEEU</name>
<accession>A0A8S0Q5N0</accession>
<evidence type="ECO:0000313" key="1">
    <source>
        <dbReference type="EMBL" id="CAA2962368.1"/>
    </source>
</evidence>
<keyword evidence="2" id="KW-1185">Reference proteome</keyword>
<comment type="caution">
    <text evidence="1">The sequence shown here is derived from an EMBL/GenBank/DDBJ whole genome shotgun (WGS) entry which is preliminary data.</text>
</comment>
<reference evidence="1 2" key="1">
    <citation type="submission" date="2019-12" db="EMBL/GenBank/DDBJ databases">
        <authorList>
            <person name="Alioto T."/>
            <person name="Alioto T."/>
            <person name="Gomez Garrido J."/>
        </authorList>
    </citation>
    <scope>NUCLEOTIDE SEQUENCE [LARGE SCALE GENOMIC DNA]</scope>
</reference>
<protein>
    <submittedName>
        <fullName evidence="1">Eukaryotic translation initiation factor 3 subunit B-like</fullName>
    </submittedName>
</protein>
<dbReference type="GO" id="GO:0003743">
    <property type="term" value="F:translation initiation factor activity"/>
    <property type="evidence" value="ECO:0007669"/>
    <property type="project" value="UniProtKB-KW"/>
</dbReference>
<feature type="non-terminal residue" evidence="1">
    <location>
        <position position="80"/>
    </location>
</feature>
<keyword evidence="1" id="KW-0648">Protein biosynthesis</keyword>
<dbReference type="OrthoDB" id="10250414at2759"/>
<dbReference type="Gramene" id="OE9A106176T1">
    <property type="protein sequence ID" value="OE9A106176C1"/>
    <property type="gene ID" value="OE9A106176"/>
</dbReference>
<dbReference type="EMBL" id="CACTIH010000913">
    <property type="protein sequence ID" value="CAA2962368.1"/>
    <property type="molecule type" value="Genomic_DNA"/>
</dbReference>
<organism evidence="1 2">
    <name type="scientific">Olea europaea subsp. europaea</name>
    <dbReference type="NCBI Taxonomy" id="158383"/>
    <lineage>
        <taxon>Eukaryota</taxon>
        <taxon>Viridiplantae</taxon>
        <taxon>Streptophyta</taxon>
        <taxon>Embryophyta</taxon>
        <taxon>Tracheophyta</taxon>
        <taxon>Spermatophyta</taxon>
        <taxon>Magnoliopsida</taxon>
        <taxon>eudicotyledons</taxon>
        <taxon>Gunneridae</taxon>
        <taxon>Pentapetalae</taxon>
        <taxon>asterids</taxon>
        <taxon>lamiids</taxon>
        <taxon>Lamiales</taxon>
        <taxon>Oleaceae</taxon>
        <taxon>Oleeae</taxon>
        <taxon>Olea</taxon>
    </lineage>
</organism>
<dbReference type="AlphaFoldDB" id="A0A8S0Q5N0"/>
<keyword evidence="1" id="KW-0396">Initiation factor</keyword>